<reference evidence="3 4" key="1">
    <citation type="journal article" date="2021" name="Genome Biol.">
        <title>AFLAP: assembly-free linkage analysis pipeline using k-mers from genome sequencing data.</title>
        <authorList>
            <person name="Fletcher K."/>
            <person name="Zhang L."/>
            <person name="Gil J."/>
            <person name="Han R."/>
            <person name="Cavanaugh K."/>
            <person name="Michelmore R."/>
        </authorList>
    </citation>
    <scope>NUCLEOTIDE SEQUENCE [LARGE SCALE GENOMIC DNA]</scope>
    <source>
        <strain evidence="3 4">SF5</strain>
    </source>
</reference>
<evidence type="ECO:0000256" key="1">
    <source>
        <dbReference type="SAM" id="MobiDB-lite"/>
    </source>
</evidence>
<comment type="caution">
    <text evidence="3">The sequence shown here is derived from an EMBL/GenBank/DDBJ whole genome shotgun (WGS) entry which is preliminary data.</text>
</comment>
<accession>A0A976IL16</accession>
<feature type="compositionally biased region" description="Acidic residues" evidence="1">
    <location>
        <begin position="257"/>
        <end position="311"/>
    </location>
</feature>
<dbReference type="EMBL" id="SHOA02000018">
    <property type="protein sequence ID" value="TDH73786.1"/>
    <property type="molecule type" value="Genomic_DNA"/>
</dbReference>
<dbReference type="PROSITE" id="PS51035">
    <property type="entry name" value="BAG"/>
    <property type="match status" value="1"/>
</dbReference>
<proteinExistence type="predicted"/>
<keyword evidence="4" id="KW-1185">Reference proteome</keyword>
<dbReference type="InterPro" id="IPR036533">
    <property type="entry name" value="BAG_dom_sf"/>
</dbReference>
<organism evidence="3 4">
    <name type="scientific">Bremia lactucae</name>
    <name type="common">Lettuce downy mildew</name>
    <dbReference type="NCBI Taxonomy" id="4779"/>
    <lineage>
        <taxon>Eukaryota</taxon>
        <taxon>Sar</taxon>
        <taxon>Stramenopiles</taxon>
        <taxon>Oomycota</taxon>
        <taxon>Peronosporomycetes</taxon>
        <taxon>Peronosporales</taxon>
        <taxon>Peronosporaceae</taxon>
        <taxon>Bremia</taxon>
    </lineage>
</organism>
<dbReference type="RefSeq" id="XP_067823284.1">
    <property type="nucleotide sequence ID" value="XM_067965856.1"/>
</dbReference>
<dbReference type="GO" id="GO:0051087">
    <property type="term" value="F:protein-folding chaperone binding"/>
    <property type="evidence" value="ECO:0007669"/>
    <property type="project" value="InterPro"/>
</dbReference>
<dbReference type="InterPro" id="IPR003103">
    <property type="entry name" value="BAG_domain"/>
</dbReference>
<dbReference type="AlphaFoldDB" id="A0A976IL16"/>
<evidence type="ECO:0000259" key="2">
    <source>
        <dbReference type="PROSITE" id="PS51035"/>
    </source>
</evidence>
<dbReference type="KEGG" id="blac:94351527"/>
<gene>
    <name evidence="3" type="ORF">CCR75_007799</name>
</gene>
<dbReference type="Gene3D" id="1.20.58.120">
    <property type="entry name" value="BAG domain"/>
    <property type="match status" value="1"/>
</dbReference>
<sequence length="476" mass="53405">METESSHEKSRLNAIELKVKDVQGKLQTRLPAKYKNLVAMVCGAKWRSRTFKPKNAASVIKKIRLELGAFDYSVKEQAELLTRYLIELDGVLSYGNSEIRRARKALVILVQQLLPLADEFMARGAKLKHFGQRVLGGIECLPTTALKPIDSNADFGDMRFEPLARESEHIESMLEDKEDANKDIKMEQLLSMNKGENRNVEENQINGGADKDDMAVEDDANDGDADEVIAAREKGVAAARCDDARIINAALEDDDIAVEDDNEAVGDDDEAVEDDREAVSDNDEAVSDNDEAISDNDEAISDNDEAVDDQDASARNDDAAGGHNVLHRQSPHILLSPRMVVPGSNVDVDIGSLPVWRPYYQFRRRQDGIYLVARLHGTDSRNVRVQWNEQSSVLRITGFCLPTHKDIVMSRLSGAPTFGRFEIIEQFPPNVFNVQEATQQMFEDGTLQIYLPYYALRYPLRYRPASLLQAQDCFVW</sequence>
<protein>
    <recommendedName>
        <fullName evidence="2">BAG domain-containing protein</fullName>
    </recommendedName>
</protein>
<dbReference type="Proteomes" id="UP000294530">
    <property type="component" value="Unassembled WGS sequence"/>
</dbReference>
<feature type="region of interest" description="Disordered" evidence="1">
    <location>
        <begin position="195"/>
        <end position="221"/>
    </location>
</feature>
<name>A0A976IL16_BRELC</name>
<dbReference type="Pfam" id="PF02179">
    <property type="entry name" value="BAG"/>
    <property type="match status" value="1"/>
</dbReference>
<dbReference type="SUPFAM" id="SSF63491">
    <property type="entry name" value="BAG domain"/>
    <property type="match status" value="1"/>
</dbReference>
<evidence type="ECO:0000313" key="3">
    <source>
        <dbReference type="EMBL" id="TDH73786.1"/>
    </source>
</evidence>
<dbReference type="GeneID" id="94351527"/>
<evidence type="ECO:0000313" key="4">
    <source>
        <dbReference type="Proteomes" id="UP000294530"/>
    </source>
</evidence>
<dbReference type="OrthoDB" id="333905at2759"/>
<feature type="domain" description="BAG" evidence="2">
    <location>
        <begin position="79"/>
        <end position="121"/>
    </location>
</feature>
<feature type="region of interest" description="Disordered" evidence="1">
    <location>
        <begin position="257"/>
        <end position="322"/>
    </location>
</feature>